<evidence type="ECO:0000256" key="7">
    <source>
        <dbReference type="SAM" id="Phobius"/>
    </source>
</evidence>
<protein>
    <submittedName>
        <fullName evidence="9">DoxX family protein</fullName>
    </submittedName>
</protein>
<feature type="transmembrane region" description="Helical" evidence="7">
    <location>
        <begin position="72"/>
        <end position="93"/>
    </location>
</feature>
<keyword evidence="11" id="KW-1185">Reference proteome</keyword>
<comment type="similarity">
    <text evidence="2">Belongs to the DoxX family.</text>
</comment>
<organism evidence="9 10">
    <name type="scientific">Helicobacter cappadocius</name>
    <dbReference type="NCBI Taxonomy" id="3063998"/>
    <lineage>
        <taxon>Bacteria</taxon>
        <taxon>Pseudomonadati</taxon>
        <taxon>Campylobacterota</taxon>
        <taxon>Epsilonproteobacteria</taxon>
        <taxon>Campylobacterales</taxon>
        <taxon>Helicobacteraceae</taxon>
        <taxon>Helicobacter</taxon>
    </lineage>
</organism>
<keyword evidence="6 7" id="KW-0472">Membrane</keyword>
<evidence type="ECO:0000313" key="9">
    <source>
        <dbReference type="EMBL" id="MDP2538867.1"/>
    </source>
</evidence>
<comment type="caution">
    <text evidence="9">The sequence shown here is derived from an EMBL/GenBank/DDBJ whole genome shotgun (WGS) entry which is preliminary data.</text>
</comment>
<reference evidence="8 10" key="3">
    <citation type="journal article" date="2024" name="Syst. Appl. Microbiol.">
        <title>Helicobacter cappadocius sp. nov., from lizards: The first psychrotrophic Helicobacter species.</title>
        <authorList>
            <person name="Aydin F."/>
            <person name="Tarhane S."/>
            <person name="Karakaya E."/>
            <person name="Abay S."/>
            <person name="Kayman T."/>
            <person name="Guran O."/>
            <person name="Bozkurt E."/>
            <person name="Uzum N."/>
            <person name="Avci A."/>
            <person name="Olgun K."/>
            <person name="Jablonski D."/>
            <person name="Guran C."/>
            <person name="Burcin Saticioglu I."/>
        </authorList>
    </citation>
    <scope>NUCLEOTIDE SEQUENCE [LARGE SCALE GENOMIC DNA]</scope>
    <source>
        <strain evidence="8">Faydin-H75</strain>
        <strain evidence="10">faydin-H76</strain>
    </source>
</reference>
<evidence type="ECO:0000256" key="5">
    <source>
        <dbReference type="ARBA" id="ARBA00022989"/>
    </source>
</evidence>
<dbReference type="Pfam" id="PF07681">
    <property type="entry name" value="DoxX"/>
    <property type="match status" value="1"/>
</dbReference>
<dbReference type="EMBL" id="JAUYZK010000004">
    <property type="protein sequence ID" value="MDP2538867.1"/>
    <property type="molecule type" value="Genomic_DNA"/>
</dbReference>
<evidence type="ECO:0000256" key="1">
    <source>
        <dbReference type="ARBA" id="ARBA00004651"/>
    </source>
</evidence>
<name>A0AA90T9H9_9HELI</name>
<dbReference type="Proteomes" id="UP001177258">
    <property type="component" value="Unassembled WGS sequence"/>
</dbReference>
<feature type="transmembrane region" description="Helical" evidence="7">
    <location>
        <begin position="105"/>
        <end position="124"/>
    </location>
</feature>
<evidence type="ECO:0000256" key="6">
    <source>
        <dbReference type="ARBA" id="ARBA00023136"/>
    </source>
</evidence>
<gene>
    <name evidence="8" type="ORF">Q5I04_02710</name>
    <name evidence="9" type="ORF">Q5I06_03640</name>
</gene>
<keyword evidence="4 7" id="KW-0812">Transmembrane</keyword>
<dbReference type="PANTHER" id="PTHR33452:SF1">
    <property type="entry name" value="INNER MEMBRANE PROTEIN YPHA-RELATED"/>
    <property type="match status" value="1"/>
</dbReference>
<evidence type="ECO:0000313" key="10">
    <source>
        <dbReference type="Proteomes" id="UP001177258"/>
    </source>
</evidence>
<reference evidence="8" key="2">
    <citation type="submission" date="2023-07" db="EMBL/GenBank/DDBJ databases">
        <authorList>
            <person name="Aydin F."/>
            <person name="Tarhane S."/>
            <person name="Saticioglu I.B."/>
            <person name="Karakaya E."/>
            <person name="Abay S."/>
            <person name="Guran O."/>
            <person name="Bozkurt E."/>
            <person name="Uzum N."/>
            <person name="Olgun K."/>
            <person name="Jablonski D."/>
        </authorList>
    </citation>
    <scope>NUCLEOTIDE SEQUENCE</scope>
    <source>
        <strain evidence="8">Faydin-H75</strain>
    </source>
</reference>
<dbReference type="InterPro" id="IPR032808">
    <property type="entry name" value="DoxX"/>
</dbReference>
<sequence>MLSDIGKLILRLNIGGMMLFHGIYKAMYGIEGVKGMIETIGIPGIVAYGVYIGEILAPIMLIIGFQVRIASVILILNMLVAIFAVTGGNIFGINQMGGWIIEPQAFYLFGALAIIFLGSGRFALDIKKAK</sequence>
<comment type="subcellular location">
    <subcellularLocation>
        <location evidence="1">Cell membrane</location>
        <topology evidence="1">Multi-pass membrane protein</topology>
    </subcellularLocation>
</comment>
<dbReference type="PANTHER" id="PTHR33452">
    <property type="entry name" value="OXIDOREDUCTASE CATD-RELATED"/>
    <property type="match status" value="1"/>
</dbReference>
<evidence type="ECO:0000313" key="8">
    <source>
        <dbReference type="EMBL" id="MDO7252824.1"/>
    </source>
</evidence>
<dbReference type="InterPro" id="IPR051907">
    <property type="entry name" value="DoxX-like_oxidoreductase"/>
</dbReference>
<evidence type="ECO:0000313" key="11">
    <source>
        <dbReference type="Proteomes" id="UP001240777"/>
    </source>
</evidence>
<evidence type="ECO:0000256" key="2">
    <source>
        <dbReference type="ARBA" id="ARBA00006679"/>
    </source>
</evidence>
<reference evidence="9 11" key="1">
    <citation type="submission" date="2023-07" db="EMBL/GenBank/DDBJ databases">
        <title>Unpublished Manusciprt.</title>
        <authorList>
            <person name="Aydin F."/>
            <person name="Tarhane S."/>
            <person name="Saticioglu I.B."/>
            <person name="Karakaya E."/>
            <person name="Abay S."/>
            <person name="Guran O."/>
            <person name="Bozkurt E."/>
            <person name="Uzum N."/>
            <person name="Olgun K."/>
            <person name="Jablonski D."/>
        </authorList>
    </citation>
    <scope>NUCLEOTIDE SEQUENCE</scope>
    <source>
        <strain evidence="11">faydin-H75</strain>
        <strain evidence="9">Faydin-H76</strain>
    </source>
</reference>
<feature type="transmembrane region" description="Helical" evidence="7">
    <location>
        <begin position="12"/>
        <end position="30"/>
    </location>
</feature>
<keyword evidence="3" id="KW-1003">Cell membrane</keyword>
<dbReference type="Proteomes" id="UP001240777">
    <property type="component" value="Unassembled WGS sequence"/>
</dbReference>
<dbReference type="GO" id="GO:0005886">
    <property type="term" value="C:plasma membrane"/>
    <property type="evidence" value="ECO:0007669"/>
    <property type="project" value="UniProtKB-SubCell"/>
</dbReference>
<evidence type="ECO:0000256" key="4">
    <source>
        <dbReference type="ARBA" id="ARBA00022692"/>
    </source>
</evidence>
<dbReference type="RefSeq" id="WP_305516669.1">
    <property type="nucleotide sequence ID" value="NZ_JAUPEV010000003.1"/>
</dbReference>
<proteinExistence type="inferred from homology"/>
<feature type="transmembrane region" description="Helical" evidence="7">
    <location>
        <begin position="42"/>
        <end position="65"/>
    </location>
</feature>
<accession>A0AA90T9H9</accession>
<keyword evidence="5 7" id="KW-1133">Transmembrane helix</keyword>
<evidence type="ECO:0000256" key="3">
    <source>
        <dbReference type="ARBA" id="ARBA00022475"/>
    </source>
</evidence>
<dbReference type="EMBL" id="JAUPEV010000003">
    <property type="protein sequence ID" value="MDO7252824.1"/>
    <property type="molecule type" value="Genomic_DNA"/>
</dbReference>
<dbReference type="AlphaFoldDB" id="A0AA90T9H9"/>